<accession>A0A508T2F4</accession>
<dbReference type="InterPro" id="IPR011010">
    <property type="entry name" value="DNA_brk_join_enz"/>
</dbReference>
<gene>
    <name evidence="3" type="ORF">CI1B_27310</name>
</gene>
<evidence type="ECO:0000259" key="2">
    <source>
        <dbReference type="PROSITE" id="PS51898"/>
    </source>
</evidence>
<sequence>MNLVRHRSASYAGAYSTDIRRLLGTGAVTKTLTEAQITTAKARARLEFGAHWRRLDAEAHLGYRRGKRSGVWFVRWRNHHDGANYKQAPVGVANDVNDKPAEGTLTFEQAVAQAREHVIRSRIEAAAQAAGPAPSVRTAVETYIRERNARDSRRAGREVRSDAGHRLRRYVLGQEERGSREAVEAASLAVVQLHALQEDHLFTWREDLPAELKATTKQRLINDLKAALNAAWPRLTVDQKKLNPTFLSIVKDGFRAERIDDDDEISVARDNQILTDAQISTLLRAACEIDNEHGFEGDLYRIVVCLAATGARFAQARRMRVSDAQRKERRLMVPGSYKGRGGNGGSVPVPVGEDIIEVLLPGILDRPRDAPLFERWSYEQEAGGIVWRKSERGPWKTAELTRPWHAIRERAGLPEAIPYALRHSSIVRGLRNLLPIQHVAKLHNTSVKMIERHYAKYISTALEDLARAAVVPLVPRPAENAAGADDSKKKLLLSSA</sequence>
<reference evidence="3" key="1">
    <citation type="submission" date="2019-02" db="EMBL/GenBank/DDBJ databases">
        <authorList>
            <person name="Pothier F.J."/>
        </authorList>
    </citation>
    <scope>NUCLEOTIDE SEQUENCE</scope>
    <source>
        <strain evidence="3">CI-1B</strain>
    </source>
</reference>
<dbReference type="InterPro" id="IPR002104">
    <property type="entry name" value="Integrase_catalytic"/>
</dbReference>
<keyword evidence="1" id="KW-0233">DNA recombination</keyword>
<dbReference type="SUPFAM" id="SSF56349">
    <property type="entry name" value="DNA breaking-rejoining enzymes"/>
    <property type="match status" value="1"/>
</dbReference>
<dbReference type="Gene3D" id="1.10.443.10">
    <property type="entry name" value="Intergrase catalytic core"/>
    <property type="match status" value="1"/>
</dbReference>
<dbReference type="GO" id="GO:0015074">
    <property type="term" value="P:DNA integration"/>
    <property type="evidence" value="ECO:0007669"/>
    <property type="project" value="InterPro"/>
</dbReference>
<organism evidence="3 4">
    <name type="scientific">Bradyrhizobium ivorense</name>
    <dbReference type="NCBI Taxonomy" id="2511166"/>
    <lineage>
        <taxon>Bacteria</taxon>
        <taxon>Pseudomonadati</taxon>
        <taxon>Pseudomonadota</taxon>
        <taxon>Alphaproteobacteria</taxon>
        <taxon>Hyphomicrobiales</taxon>
        <taxon>Nitrobacteraceae</taxon>
        <taxon>Bradyrhizobium</taxon>
    </lineage>
</organism>
<dbReference type="EMBL" id="CAADFC020000009">
    <property type="protein sequence ID" value="VIO69525.1"/>
    <property type="molecule type" value="Genomic_DNA"/>
</dbReference>
<proteinExistence type="predicted"/>
<dbReference type="Pfam" id="PF00589">
    <property type="entry name" value="Phage_integrase"/>
    <property type="match status" value="1"/>
</dbReference>
<feature type="domain" description="Tyr recombinase" evidence="2">
    <location>
        <begin position="269"/>
        <end position="470"/>
    </location>
</feature>
<evidence type="ECO:0000256" key="1">
    <source>
        <dbReference type="ARBA" id="ARBA00023172"/>
    </source>
</evidence>
<dbReference type="PROSITE" id="PS51898">
    <property type="entry name" value="TYR_RECOMBINASE"/>
    <property type="match status" value="1"/>
</dbReference>
<comment type="caution">
    <text evidence="3">The sequence shown here is derived from an EMBL/GenBank/DDBJ whole genome shotgun (WGS) entry which is preliminary data.</text>
</comment>
<keyword evidence="4" id="KW-1185">Reference proteome</keyword>
<name>A0A508T2F4_9BRAD</name>
<dbReference type="AlphaFoldDB" id="A0A508T2F4"/>
<dbReference type="GO" id="GO:0006310">
    <property type="term" value="P:DNA recombination"/>
    <property type="evidence" value="ECO:0007669"/>
    <property type="project" value="UniProtKB-KW"/>
</dbReference>
<evidence type="ECO:0000313" key="4">
    <source>
        <dbReference type="Proteomes" id="UP000328092"/>
    </source>
</evidence>
<dbReference type="GO" id="GO:0003677">
    <property type="term" value="F:DNA binding"/>
    <property type="evidence" value="ECO:0007669"/>
    <property type="project" value="InterPro"/>
</dbReference>
<evidence type="ECO:0000313" key="3">
    <source>
        <dbReference type="EMBL" id="VIO69525.1"/>
    </source>
</evidence>
<protein>
    <recommendedName>
        <fullName evidence="2">Tyr recombinase domain-containing protein</fullName>
    </recommendedName>
</protein>
<dbReference type="InterPro" id="IPR013762">
    <property type="entry name" value="Integrase-like_cat_sf"/>
</dbReference>
<dbReference type="Proteomes" id="UP000328092">
    <property type="component" value="Unassembled WGS sequence"/>
</dbReference>